<sequence>MIKFTEKKFHSKVIHSCKYQVVWCTHNQRDILKDGVELRLKEIIEETMSEVSGEILELEILPEQVHLTVAINPQYGIDKLVRHLKRESSAPLRNEFPAVKSRVPSTWTSSYYVCTLDSTTKGAIEEYLSSQKTK</sequence>
<reference evidence="2" key="2">
    <citation type="submission" date="2022-12" db="EMBL/GenBank/DDBJ databases">
        <authorList>
            <person name="Dechsakulwatana C."/>
            <person name="Rungsihiranrut A."/>
            <person name="Muangchinda C."/>
            <person name="Ningthoujam R."/>
            <person name="Klankeo P."/>
            <person name="Pinyakong O."/>
        </authorList>
    </citation>
    <scope>NUCLEOTIDE SEQUENCE</scope>
    <source>
        <strain evidence="2">TL01-2</strain>
    </source>
</reference>
<protein>
    <submittedName>
        <fullName evidence="2">IS200/IS605 family transposase</fullName>
    </submittedName>
</protein>
<dbReference type="PANTHER" id="PTHR33360">
    <property type="entry name" value="TRANSPOSASE FOR INSERTION SEQUENCE ELEMENT IS200"/>
    <property type="match status" value="1"/>
</dbReference>
<dbReference type="PANTHER" id="PTHR33360:SF2">
    <property type="entry name" value="TRANSPOSASE FOR INSERTION SEQUENCE ELEMENT IS200"/>
    <property type="match status" value="1"/>
</dbReference>
<dbReference type="NCBIfam" id="NF033573">
    <property type="entry name" value="transpos_IS200"/>
    <property type="match status" value="1"/>
</dbReference>
<dbReference type="InterPro" id="IPR002686">
    <property type="entry name" value="Transposase_17"/>
</dbReference>
<dbReference type="EMBL" id="JAPTGD010000002">
    <property type="protein sequence ID" value="MDU9693807.1"/>
    <property type="molecule type" value="Genomic_DNA"/>
</dbReference>
<gene>
    <name evidence="2" type="primary">tnpA</name>
    <name evidence="2" type="ORF">O0Q50_21755</name>
</gene>
<proteinExistence type="predicted"/>
<feature type="domain" description="Transposase IS200-like" evidence="1">
    <location>
        <begin position="14"/>
        <end position="131"/>
    </location>
</feature>
<dbReference type="Gene3D" id="3.30.70.1290">
    <property type="entry name" value="Transposase IS200-like"/>
    <property type="match status" value="1"/>
</dbReference>
<evidence type="ECO:0000313" key="3">
    <source>
        <dbReference type="Proteomes" id="UP001269400"/>
    </source>
</evidence>
<organism evidence="2 3">
    <name type="scientific">Priestia aryabhattai</name>
    <name type="common">Bacillus aryabhattai</name>
    <dbReference type="NCBI Taxonomy" id="412384"/>
    <lineage>
        <taxon>Bacteria</taxon>
        <taxon>Bacillati</taxon>
        <taxon>Bacillota</taxon>
        <taxon>Bacilli</taxon>
        <taxon>Bacillales</taxon>
        <taxon>Bacillaceae</taxon>
        <taxon>Priestia</taxon>
    </lineage>
</organism>
<dbReference type="SMART" id="SM01321">
    <property type="entry name" value="Y1_Tnp"/>
    <property type="match status" value="1"/>
</dbReference>
<accession>A0AAX6NDD6</accession>
<dbReference type="InterPro" id="IPR036515">
    <property type="entry name" value="Transposase_17_sf"/>
</dbReference>
<dbReference type="RefSeq" id="WP_316911026.1">
    <property type="nucleotide sequence ID" value="NZ_JAPTGD010000002.1"/>
</dbReference>
<dbReference type="Proteomes" id="UP001269400">
    <property type="component" value="Unassembled WGS sequence"/>
</dbReference>
<dbReference type="Pfam" id="PF01797">
    <property type="entry name" value="Y1_Tnp"/>
    <property type="match status" value="1"/>
</dbReference>
<dbReference type="SUPFAM" id="SSF143422">
    <property type="entry name" value="Transposase IS200-like"/>
    <property type="match status" value="1"/>
</dbReference>
<reference evidence="2" key="1">
    <citation type="journal article" date="2022" name="J Environ Chem Eng">
        <title>Biodegradation of petroleum oil using a constructed nonpathogenic and heavy metal-tolerant bacterial consortium isolated from marine sponges.</title>
        <authorList>
            <person name="Dechsakulwatana C."/>
            <person name="Rungsihiranrut A."/>
            <person name="Muangchinda C."/>
            <person name="Ningthoujam R."/>
            <person name="Klankeo P."/>
            <person name="Pinyakong O."/>
        </authorList>
    </citation>
    <scope>NUCLEOTIDE SEQUENCE</scope>
    <source>
        <strain evidence="2">TL01-2</strain>
    </source>
</reference>
<evidence type="ECO:0000313" key="2">
    <source>
        <dbReference type="EMBL" id="MDU9693807.1"/>
    </source>
</evidence>
<dbReference type="GO" id="GO:0004803">
    <property type="term" value="F:transposase activity"/>
    <property type="evidence" value="ECO:0007669"/>
    <property type="project" value="InterPro"/>
</dbReference>
<comment type="caution">
    <text evidence="2">The sequence shown here is derived from an EMBL/GenBank/DDBJ whole genome shotgun (WGS) entry which is preliminary data.</text>
</comment>
<name>A0AAX6NDD6_PRIAR</name>
<dbReference type="GO" id="GO:0006313">
    <property type="term" value="P:DNA transposition"/>
    <property type="evidence" value="ECO:0007669"/>
    <property type="project" value="InterPro"/>
</dbReference>
<dbReference type="GO" id="GO:0003677">
    <property type="term" value="F:DNA binding"/>
    <property type="evidence" value="ECO:0007669"/>
    <property type="project" value="InterPro"/>
</dbReference>
<evidence type="ECO:0000259" key="1">
    <source>
        <dbReference type="SMART" id="SM01321"/>
    </source>
</evidence>
<dbReference type="AlphaFoldDB" id="A0AAX6NDD6"/>